<dbReference type="EMBL" id="BAAARV010000059">
    <property type="protein sequence ID" value="GAA2364302.1"/>
    <property type="molecule type" value="Genomic_DNA"/>
</dbReference>
<comment type="caution">
    <text evidence="1">The sequence shown here is derived from an EMBL/GenBank/DDBJ whole genome shotgun (WGS) entry which is preliminary data.</text>
</comment>
<proteinExistence type="predicted"/>
<name>A0ABN3GYN2_9ACTN</name>
<gene>
    <name evidence="1" type="ORF">GCM10010170_061990</name>
</gene>
<keyword evidence="2" id="KW-1185">Reference proteome</keyword>
<dbReference type="Proteomes" id="UP001501444">
    <property type="component" value="Unassembled WGS sequence"/>
</dbReference>
<accession>A0ABN3GYN2</accession>
<evidence type="ECO:0000313" key="1">
    <source>
        <dbReference type="EMBL" id="GAA2364302.1"/>
    </source>
</evidence>
<reference evidence="1 2" key="1">
    <citation type="journal article" date="2019" name="Int. J. Syst. Evol. Microbiol.">
        <title>The Global Catalogue of Microorganisms (GCM) 10K type strain sequencing project: providing services to taxonomists for standard genome sequencing and annotation.</title>
        <authorList>
            <consortium name="The Broad Institute Genomics Platform"/>
            <consortium name="The Broad Institute Genome Sequencing Center for Infectious Disease"/>
            <person name="Wu L."/>
            <person name="Ma J."/>
        </authorList>
    </citation>
    <scope>NUCLEOTIDE SEQUENCE [LARGE SCALE GENOMIC DNA]</scope>
    <source>
        <strain evidence="1 2">JCM 3272</strain>
    </source>
</reference>
<protein>
    <submittedName>
        <fullName evidence="1">Uncharacterized protein</fullName>
    </submittedName>
</protein>
<sequence>MGLFGDLRRLQRQANEIGASYDPGAQMQAGMQRMQQMQQSMQAQTEDLELLRTGTPGAATVIGIADTGARINLQPMVRLDLLVEVDGRPPYPVSREVLLPMGAGPQAGVGQRVAVVVDPARPDRVVVRWGV</sequence>
<organism evidence="1 2">
    <name type="scientific">Dactylosporangium salmoneum</name>
    <dbReference type="NCBI Taxonomy" id="53361"/>
    <lineage>
        <taxon>Bacteria</taxon>
        <taxon>Bacillati</taxon>
        <taxon>Actinomycetota</taxon>
        <taxon>Actinomycetes</taxon>
        <taxon>Micromonosporales</taxon>
        <taxon>Micromonosporaceae</taxon>
        <taxon>Dactylosporangium</taxon>
    </lineage>
</organism>
<dbReference type="RefSeq" id="WP_344616086.1">
    <property type="nucleotide sequence ID" value="NZ_BAAARV010000059.1"/>
</dbReference>
<evidence type="ECO:0000313" key="2">
    <source>
        <dbReference type="Proteomes" id="UP001501444"/>
    </source>
</evidence>